<dbReference type="Proteomes" id="UP000054498">
    <property type="component" value="Unassembled WGS sequence"/>
</dbReference>
<dbReference type="RefSeq" id="XP_013890554.1">
    <property type="nucleotide sequence ID" value="XM_014035100.1"/>
</dbReference>
<dbReference type="GeneID" id="25734189"/>
<dbReference type="OrthoDB" id="512920at2759"/>
<dbReference type="Pfam" id="PF00534">
    <property type="entry name" value="Glycos_transf_1"/>
    <property type="match status" value="1"/>
</dbReference>
<evidence type="ECO:0000256" key="1">
    <source>
        <dbReference type="ARBA" id="ARBA00006530"/>
    </source>
</evidence>
<proteinExistence type="inferred from homology"/>
<dbReference type="GO" id="GO:0046524">
    <property type="term" value="F:sucrose-phosphate synthase activity"/>
    <property type="evidence" value="ECO:0007669"/>
    <property type="project" value="UniProtKB-EC"/>
</dbReference>
<reference evidence="7 8" key="1">
    <citation type="journal article" date="2013" name="BMC Genomics">
        <title>Reconstruction of the lipid metabolism for the microalga Monoraphidium neglectum from its genome sequence reveals characteristics suitable for biofuel production.</title>
        <authorList>
            <person name="Bogen C."/>
            <person name="Al-Dilaimi A."/>
            <person name="Albersmeier A."/>
            <person name="Wichmann J."/>
            <person name="Grundmann M."/>
            <person name="Rupp O."/>
            <person name="Lauersen K.J."/>
            <person name="Blifernez-Klassen O."/>
            <person name="Kalinowski J."/>
            <person name="Goesmann A."/>
            <person name="Mussgnug J.H."/>
            <person name="Kruse O."/>
        </authorList>
    </citation>
    <scope>NUCLEOTIDE SEQUENCE [LARGE SCALE GENOMIC DNA]</scope>
    <source>
        <strain evidence="7 8">SAG 48.87</strain>
    </source>
</reference>
<dbReference type="AlphaFoldDB" id="A0A0D2LHM6"/>
<evidence type="ECO:0000256" key="5">
    <source>
        <dbReference type="ARBA" id="ARBA00047471"/>
    </source>
</evidence>
<dbReference type="InterPro" id="IPR001296">
    <property type="entry name" value="Glyco_trans_1"/>
</dbReference>
<dbReference type="PANTHER" id="PTHR46039">
    <property type="entry name" value="SUCROSE-PHOSPHATE SYNTHASE 3-RELATED"/>
    <property type="match status" value="1"/>
</dbReference>
<dbReference type="SUPFAM" id="SSF53756">
    <property type="entry name" value="UDP-Glycosyltransferase/glycogen phosphorylase"/>
    <property type="match status" value="1"/>
</dbReference>
<keyword evidence="3 7" id="KW-0328">Glycosyltransferase</keyword>
<protein>
    <recommendedName>
        <fullName evidence="2">sucrose-phosphate synthase</fullName>
        <ecNumber evidence="2">2.4.1.14</ecNumber>
    </recommendedName>
</protein>
<comment type="similarity">
    <text evidence="1">Belongs to the glycosyltransferase 1 family.</text>
</comment>
<name>A0A0D2LHM6_9CHLO</name>
<dbReference type="PANTHER" id="PTHR46039:SF5">
    <property type="entry name" value="SUCROSE-PHOSPHATE SYNTHASE 3-RELATED"/>
    <property type="match status" value="1"/>
</dbReference>
<evidence type="ECO:0000256" key="3">
    <source>
        <dbReference type="ARBA" id="ARBA00022676"/>
    </source>
</evidence>
<dbReference type="EMBL" id="KK106565">
    <property type="protein sequence ID" value="KIY91534.1"/>
    <property type="molecule type" value="Genomic_DNA"/>
</dbReference>
<accession>A0A0D2LHM6</accession>
<dbReference type="KEGG" id="mng:MNEG_16430"/>
<comment type="catalytic activity">
    <reaction evidence="5">
        <text>beta-D-fructose 6-phosphate + UDP-alpha-D-glucose = sucrose 6(F)-phosphate + UDP + H(+)</text>
        <dbReference type="Rhea" id="RHEA:22172"/>
        <dbReference type="ChEBI" id="CHEBI:15378"/>
        <dbReference type="ChEBI" id="CHEBI:57634"/>
        <dbReference type="ChEBI" id="CHEBI:57723"/>
        <dbReference type="ChEBI" id="CHEBI:58223"/>
        <dbReference type="ChEBI" id="CHEBI:58885"/>
        <dbReference type="EC" id="2.4.1.14"/>
    </reaction>
</comment>
<organism evidence="7 8">
    <name type="scientific">Monoraphidium neglectum</name>
    <dbReference type="NCBI Taxonomy" id="145388"/>
    <lineage>
        <taxon>Eukaryota</taxon>
        <taxon>Viridiplantae</taxon>
        <taxon>Chlorophyta</taxon>
        <taxon>core chlorophytes</taxon>
        <taxon>Chlorophyceae</taxon>
        <taxon>CS clade</taxon>
        <taxon>Sphaeropleales</taxon>
        <taxon>Selenastraceae</taxon>
        <taxon>Monoraphidium</taxon>
    </lineage>
</organism>
<dbReference type="InterPro" id="IPR044161">
    <property type="entry name" value="SPS"/>
</dbReference>
<evidence type="ECO:0000313" key="7">
    <source>
        <dbReference type="EMBL" id="KIY91534.1"/>
    </source>
</evidence>
<keyword evidence="4 7" id="KW-0808">Transferase</keyword>
<evidence type="ECO:0000256" key="2">
    <source>
        <dbReference type="ARBA" id="ARBA00012536"/>
    </source>
</evidence>
<dbReference type="STRING" id="145388.A0A0D2LHM6"/>
<dbReference type="Gene3D" id="3.40.50.2000">
    <property type="entry name" value="Glycogen Phosphorylase B"/>
    <property type="match status" value="1"/>
</dbReference>
<gene>
    <name evidence="7" type="ORF">MNEG_16430</name>
</gene>
<dbReference type="EC" id="2.4.1.14" evidence="2"/>
<evidence type="ECO:0000313" key="8">
    <source>
        <dbReference type="Proteomes" id="UP000054498"/>
    </source>
</evidence>
<sequence>MAAHLALLPLIRDSTRPSLLPLHPGLPALPRPGSVAYPKHHGQDDISDIYLLPQRTRGVFVNIALQEPFGLTLIEAAAHGVPIVATTNGGPVDIIATLGNGVLVEPTDHRAVGAAVLRLLTDGALWEQCAAAGRDNINAYSWPAHCVKCLNAVEGEKLKARSRRKTAMHSTYSADLEDTADALAAGAAPAFAAAPDAFTPDGLAPLAPPPAEPAPAPRAARMSLDGNSFEDRAALADSISAAAAYSAAADARAGPAKGTYAVLILDSRDTLRAAAPLLATKGKALRALAAGAGAAVGSSGSGIGVGVASTYPLAETLDLLAAAGLPPAAVDFAAAACGSSIWYGGPGARGAGCFVGDAGYDALISRSWDRDTTERKVNAILQEPGLFAGLPSGATTAAAAAASAARVAADTGPHLVCVDVPAAAGLPAADLSRRGSRGTARGRCT</sequence>
<keyword evidence="8" id="KW-1185">Reference proteome</keyword>
<evidence type="ECO:0000259" key="6">
    <source>
        <dbReference type="Pfam" id="PF00534"/>
    </source>
</evidence>
<evidence type="ECO:0000256" key="4">
    <source>
        <dbReference type="ARBA" id="ARBA00022679"/>
    </source>
</evidence>
<feature type="domain" description="Glycosyl transferase family 1" evidence="6">
    <location>
        <begin position="46"/>
        <end position="134"/>
    </location>
</feature>